<feature type="transmembrane region" description="Helical" evidence="8">
    <location>
        <begin position="66"/>
        <end position="83"/>
    </location>
</feature>
<dbReference type="AlphaFoldDB" id="A0A939HFQ9"/>
<sequence>MTRASFKPVPPALLNGGLAVVVALLAVASLLWGESTLDIPAALADWLGGKPSVGAIVLGQLRLPRTVLALMVGGTLGLCGAVLQGYLRNPLADPGLLGVSGGAALGAVCVFYTGLFQLAAPLLPLGGLVGALVAALVLVVLVGRGGPLVLLLAGAALSSFAAALTALVLNLVPSPYAIFEISHWLMGSLTDRTMTDAALALPGVGVGMALMFGTGRALDALTMGEDVATSLGFRLGGASGVQMRVVLGTSIAVGSCVAVSGAIGFVGLVVPHLLRPLAGHRPSRLLLPACLGGAALLLAADLGVRLLASQAELHLGVVTALVGAPVFFHRVILFRKRNML</sequence>
<evidence type="ECO:0000256" key="7">
    <source>
        <dbReference type="ARBA" id="ARBA00023136"/>
    </source>
</evidence>
<keyword evidence="10" id="KW-1185">Reference proteome</keyword>
<dbReference type="InterPro" id="IPR000522">
    <property type="entry name" value="ABC_transptr_permease_BtuC"/>
</dbReference>
<dbReference type="PANTHER" id="PTHR30472:SF25">
    <property type="entry name" value="ABC TRANSPORTER PERMEASE PROTEIN MJ0876-RELATED"/>
    <property type="match status" value="1"/>
</dbReference>
<feature type="transmembrane region" description="Helical" evidence="8">
    <location>
        <begin position="95"/>
        <end position="115"/>
    </location>
</feature>
<dbReference type="EMBL" id="JAFVMH010000001">
    <property type="protein sequence ID" value="MBO1323563.1"/>
    <property type="molecule type" value="Genomic_DNA"/>
</dbReference>
<accession>A0A939HFQ9</accession>
<feature type="transmembrane region" description="Helical" evidence="8">
    <location>
        <begin position="251"/>
        <end position="274"/>
    </location>
</feature>
<evidence type="ECO:0000256" key="3">
    <source>
        <dbReference type="ARBA" id="ARBA00022448"/>
    </source>
</evidence>
<dbReference type="Pfam" id="PF01032">
    <property type="entry name" value="FecCD"/>
    <property type="match status" value="1"/>
</dbReference>
<feature type="transmembrane region" description="Helical" evidence="8">
    <location>
        <begin position="148"/>
        <end position="172"/>
    </location>
</feature>
<gene>
    <name evidence="9" type="ORF">J2D77_00130</name>
</gene>
<dbReference type="Gene3D" id="1.10.3470.10">
    <property type="entry name" value="ABC transporter involved in vitamin B12 uptake, BtuC"/>
    <property type="match status" value="1"/>
</dbReference>
<comment type="similarity">
    <text evidence="2">Belongs to the binding-protein-dependent transport system permease family. FecCD subfamily.</text>
</comment>
<comment type="subcellular location">
    <subcellularLocation>
        <location evidence="1">Cell membrane</location>
        <topology evidence="1">Multi-pass membrane protein</topology>
    </subcellularLocation>
</comment>
<evidence type="ECO:0000256" key="1">
    <source>
        <dbReference type="ARBA" id="ARBA00004651"/>
    </source>
</evidence>
<feature type="transmembrane region" description="Helical" evidence="8">
    <location>
        <begin position="286"/>
        <end position="307"/>
    </location>
</feature>
<dbReference type="CDD" id="cd06550">
    <property type="entry name" value="TM_ABC_iron-siderophores_like"/>
    <property type="match status" value="1"/>
</dbReference>
<evidence type="ECO:0000313" key="10">
    <source>
        <dbReference type="Proteomes" id="UP000664073"/>
    </source>
</evidence>
<evidence type="ECO:0000256" key="4">
    <source>
        <dbReference type="ARBA" id="ARBA00022475"/>
    </source>
</evidence>
<keyword evidence="6 8" id="KW-1133">Transmembrane helix</keyword>
<evidence type="ECO:0000256" key="5">
    <source>
        <dbReference type="ARBA" id="ARBA00022692"/>
    </source>
</evidence>
<evidence type="ECO:0000313" key="9">
    <source>
        <dbReference type="EMBL" id="MBO1323563.1"/>
    </source>
</evidence>
<dbReference type="GO" id="GO:0005886">
    <property type="term" value="C:plasma membrane"/>
    <property type="evidence" value="ECO:0007669"/>
    <property type="project" value="UniProtKB-SubCell"/>
</dbReference>
<organism evidence="9 10">
    <name type="scientific">Acetobacter garciniae</name>
    <dbReference type="NCBI Taxonomy" id="2817435"/>
    <lineage>
        <taxon>Bacteria</taxon>
        <taxon>Pseudomonadati</taxon>
        <taxon>Pseudomonadota</taxon>
        <taxon>Alphaproteobacteria</taxon>
        <taxon>Acetobacterales</taxon>
        <taxon>Acetobacteraceae</taxon>
        <taxon>Acetobacter</taxon>
    </lineage>
</organism>
<feature type="transmembrane region" description="Helical" evidence="8">
    <location>
        <begin position="12"/>
        <end position="33"/>
    </location>
</feature>
<evidence type="ECO:0000256" key="6">
    <source>
        <dbReference type="ARBA" id="ARBA00022989"/>
    </source>
</evidence>
<dbReference type="SUPFAM" id="SSF81345">
    <property type="entry name" value="ABC transporter involved in vitamin B12 uptake, BtuC"/>
    <property type="match status" value="1"/>
</dbReference>
<keyword evidence="4" id="KW-1003">Cell membrane</keyword>
<dbReference type="InterPro" id="IPR037294">
    <property type="entry name" value="ABC_BtuC-like"/>
</dbReference>
<dbReference type="RefSeq" id="WP_207843933.1">
    <property type="nucleotide sequence ID" value="NZ_JAFVMH010000001.1"/>
</dbReference>
<reference evidence="9" key="1">
    <citation type="submission" date="2021-03" db="EMBL/GenBank/DDBJ databases">
        <title>The complete genome sequence of Acetobacter sp. TBRC 12339.</title>
        <authorList>
            <person name="Charoenyingcharoen P."/>
            <person name="Yukphan P."/>
        </authorList>
    </citation>
    <scope>NUCLEOTIDE SEQUENCE</scope>
    <source>
        <strain evidence="9">TBRC 12339</strain>
    </source>
</reference>
<proteinExistence type="inferred from homology"/>
<evidence type="ECO:0000256" key="2">
    <source>
        <dbReference type="ARBA" id="ARBA00007935"/>
    </source>
</evidence>
<keyword evidence="7 8" id="KW-0472">Membrane</keyword>
<dbReference type="PANTHER" id="PTHR30472">
    <property type="entry name" value="FERRIC ENTEROBACTIN TRANSPORT SYSTEM PERMEASE PROTEIN"/>
    <property type="match status" value="1"/>
</dbReference>
<feature type="transmembrane region" description="Helical" evidence="8">
    <location>
        <begin position="122"/>
        <end position="142"/>
    </location>
</feature>
<evidence type="ECO:0000256" key="8">
    <source>
        <dbReference type="SAM" id="Phobius"/>
    </source>
</evidence>
<name>A0A939HFQ9_9PROT</name>
<feature type="transmembrane region" description="Helical" evidence="8">
    <location>
        <begin position="313"/>
        <end position="333"/>
    </location>
</feature>
<dbReference type="Proteomes" id="UP000664073">
    <property type="component" value="Unassembled WGS sequence"/>
</dbReference>
<dbReference type="GO" id="GO:0022857">
    <property type="term" value="F:transmembrane transporter activity"/>
    <property type="evidence" value="ECO:0007669"/>
    <property type="project" value="InterPro"/>
</dbReference>
<protein>
    <submittedName>
        <fullName evidence="9">Iron ABC transporter permease</fullName>
    </submittedName>
</protein>
<keyword evidence="3" id="KW-0813">Transport</keyword>
<keyword evidence="5 8" id="KW-0812">Transmembrane</keyword>
<comment type="caution">
    <text evidence="9">The sequence shown here is derived from an EMBL/GenBank/DDBJ whole genome shotgun (WGS) entry which is preliminary data.</text>
</comment>